<feature type="transmembrane region" description="Helical" evidence="1">
    <location>
        <begin position="132"/>
        <end position="154"/>
    </location>
</feature>
<dbReference type="EMBL" id="BFAA01003771">
    <property type="protein sequence ID" value="GCB61275.1"/>
    <property type="molecule type" value="Genomic_DNA"/>
</dbReference>
<dbReference type="OrthoDB" id="10045204at2759"/>
<comment type="caution">
    <text evidence="2">The sequence shown here is derived from an EMBL/GenBank/DDBJ whole genome shotgun (WGS) entry which is preliminary data.</text>
</comment>
<sequence length="198" mass="22793">MVERLGQTNAGFTEESIEPTNMGIASEENIVVGIVKDVASYKDNRQVYHFDFGHQYFYETKKEYTETCISKAADWSDDAIRQCWRNLFAMVKILVNMVTLFFIELVNFLCRSIFQVLLVGLLVVIGDHLLKPFLAALFNSLLQPIMIFLLNIFIGIRNLLNPLIDIFRRLLLQIAAVLHAFRLVEVNLNQTPSSYREV</sequence>
<proteinExistence type="predicted"/>
<keyword evidence="3" id="KW-1185">Reference proteome</keyword>
<dbReference type="AlphaFoldDB" id="A0A401NK85"/>
<protein>
    <submittedName>
        <fullName evidence="2">Uncharacterized protein</fullName>
    </submittedName>
</protein>
<reference evidence="2 3" key="1">
    <citation type="journal article" date="2018" name="Nat. Ecol. Evol.">
        <title>Shark genomes provide insights into elasmobranch evolution and the origin of vertebrates.</title>
        <authorList>
            <person name="Hara Y"/>
            <person name="Yamaguchi K"/>
            <person name="Onimaru K"/>
            <person name="Kadota M"/>
            <person name="Koyanagi M"/>
            <person name="Keeley SD"/>
            <person name="Tatsumi K"/>
            <person name="Tanaka K"/>
            <person name="Motone F"/>
            <person name="Kageyama Y"/>
            <person name="Nozu R"/>
            <person name="Adachi N"/>
            <person name="Nishimura O"/>
            <person name="Nakagawa R"/>
            <person name="Tanegashima C"/>
            <person name="Kiyatake I"/>
            <person name="Matsumoto R"/>
            <person name="Murakumo K"/>
            <person name="Nishida K"/>
            <person name="Terakita A"/>
            <person name="Kuratani S"/>
            <person name="Sato K"/>
            <person name="Hyodo S Kuraku.S."/>
        </authorList>
    </citation>
    <scope>NUCLEOTIDE SEQUENCE [LARGE SCALE GENOMIC DNA]</scope>
</reference>
<evidence type="ECO:0000313" key="3">
    <source>
        <dbReference type="Proteomes" id="UP000288216"/>
    </source>
</evidence>
<dbReference type="Proteomes" id="UP000288216">
    <property type="component" value="Unassembled WGS sequence"/>
</dbReference>
<feature type="transmembrane region" description="Helical" evidence="1">
    <location>
        <begin position="93"/>
        <end position="126"/>
    </location>
</feature>
<name>A0A401NK85_SCYTO</name>
<keyword evidence="1" id="KW-0472">Membrane</keyword>
<keyword evidence="1" id="KW-1133">Transmembrane helix</keyword>
<dbReference type="STRING" id="75743.A0A401NK85"/>
<keyword evidence="1" id="KW-0812">Transmembrane</keyword>
<dbReference type="OMA" id="ITDKCAE"/>
<evidence type="ECO:0000313" key="2">
    <source>
        <dbReference type="EMBL" id="GCB61275.1"/>
    </source>
</evidence>
<organism evidence="2 3">
    <name type="scientific">Scyliorhinus torazame</name>
    <name type="common">Cloudy catshark</name>
    <name type="synonym">Catulus torazame</name>
    <dbReference type="NCBI Taxonomy" id="75743"/>
    <lineage>
        <taxon>Eukaryota</taxon>
        <taxon>Metazoa</taxon>
        <taxon>Chordata</taxon>
        <taxon>Craniata</taxon>
        <taxon>Vertebrata</taxon>
        <taxon>Chondrichthyes</taxon>
        <taxon>Elasmobranchii</taxon>
        <taxon>Galeomorphii</taxon>
        <taxon>Galeoidea</taxon>
        <taxon>Carcharhiniformes</taxon>
        <taxon>Scyliorhinidae</taxon>
        <taxon>Scyliorhinus</taxon>
    </lineage>
</organism>
<evidence type="ECO:0000256" key="1">
    <source>
        <dbReference type="SAM" id="Phobius"/>
    </source>
</evidence>
<gene>
    <name evidence="2" type="ORF">scyTo_0009308</name>
</gene>
<accession>A0A401NK85</accession>